<evidence type="ECO:0000313" key="2">
    <source>
        <dbReference type="Proteomes" id="UP000053841"/>
    </source>
</evidence>
<evidence type="ECO:0000313" key="1">
    <source>
        <dbReference type="EMBL" id="EUC32594.1"/>
    </source>
</evidence>
<dbReference type="OrthoDB" id="5366531at2759"/>
<protein>
    <submittedName>
        <fullName evidence="1">Uncharacterized protein</fullName>
    </submittedName>
</protein>
<dbReference type="EMBL" id="KI964629">
    <property type="protein sequence ID" value="EUC32594.1"/>
    <property type="molecule type" value="Genomic_DNA"/>
</dbReference>
<dbReference type="AlphaFoldDB" id="W6YAT6"/>
<sequence length="885" mass="101678">MPPALERLLASPSALRLLRSIVNASEFPAACSTATKCCSVPHHRNYSNNITYRTGPLAHPKWKRMKEAALEAALRESVREALQNDDANNAVKPTIDIFKNDAVPLTTREDDPTQLATVLAYEERINGAEGVRNVWRSIRYHGYSLPTEDTPDAEFLWGTFIKHHQVITKVVEHAGELLRETGKTFPRLYSLAMSHWLPRNPGTALKYHHALVKNLNLKKLPLRELARSGRLAFKNDAYEVLREIYEHSNERDLYDEVVTALIDKRAIAIARHWHMTCTERNDMPSESVASHPVVRLFTVEALAQKVRVDVTGTRKVLHSEKTKYSEKLMRRLSGPDTAPVRFEDSFVARMFATRTFPPASVIHGLSMVGVNEIGPLAVLTMARQTQPIEELQSRLEELRAAGIALQGCVFSLALEKFVSEQKWELVRSIVESDQHPDVFGDAEVQRTLLDFYLEQGDRLQAQRTLAILTLFHNDPSRESWNLLLQTCITRTGPEHVMAVLQDMRAKNIMLTPESIMAIKGLLRRRNRGHRPVASPQKTYDDLRFVTRTFMMILEMGMGAISPLHWREIIRRFGMEGRLRELRRLLLWLLCWYAPRSHLQFATLPKSPFLKPATAKLRAFHPEPNRYFNFPVAVTQRQNKYHPVRQIFQPSLIQGLIKWGFKAGLLPNATLEQNILNSKFAKKHYRRRLLENHLIGRLGWSTGLQTVVQLRDLGVYVHYHTVLKVLQEQFVIMFGRSHSRIKENRIMERVNTRPYAQYIREVNRIWGSPLFREPQLFASGMVHHHMWHPRMRRKINRRASINLVDILGPDWRERHSEWQAATPQSAVKGDVAESLDHLKHSFAVQAEALDQDPESVRRATGKAMDELDGIETGDDGNSVRVTKIMK</sequence>
<dbReference type="GeneID" id="19154546"/>
<keyword evidence="2" id="KW-1185">Reference proteome</keyword>
<proteinExistence type="predicted"/>
<dbReference type="Gene3D" id="1.25.40.10">
    <property type="entry name" value="Tetratricopeptide repeat domain"/>
    <property type="match status" value="1"/>
</dbReference>
<name>W6YAT6_COCC2</name>
<dbReference type="HOGENOM" id="CLU_007655_0_1_1"/>
<dbReference type="KEGG" id="bze:COCCADRAFT_98319"/>
<gene>
    <name evidence="1" type="ORF">COCCADRAFT_98319</name>
</gene>
<dbReference type="RefSeq" id="XP_007713093.1">
    <property type="nucleotide sequence ID" value="XM_007714903.1"/>
</dbReference>
<dbReference type="eggNOG" id="ENOG502S1QC">
    <property type="taxonomic scope" value="Eukaryota"/>
</dbReference>
<dbReference type="InterPro" id="IPR011990">
    <property type="entry name" value="TPR-like_helical_dom_sf"/>
</dbReference>
<dbReference type="STRING" id="930089.W6YAT6"/>
<dbReference type="Proteomes" id="UP000053841">
    <property type="component" value="Unassembled WGS sequence"/>
</dbReference>
<organism evidence="1 2">
    <name type="scientific">Cochliobolus carbonum (strain 26-R-13)</name>
    <name type="common">Maize leaf spot fungus</name>
    <name type="synonym">Bipolaris zeicola</name>
    <dbReference type="NCBI Taxonomy" id="930089"/>
    <lineage>
        <taxon>Eukaryota</taxon>
        <taxon>Fungi</taxon>
        <taxon>Dikarya</taxon>
        <taxon>Ascomycota</taxon>
        <taxon>Pezizomycotina</taxon>
        <taxon>Dothideomycetes</taxon>
        <taxon>Pleosporomycetidae</taxon>
        <taxon>Pleosporales</taxon>
        <taxon>Pleosporineae</taxon>
        <taxon>Pleosporaceae</taxon>
        <taxon>Bipolaris</taxon>
    </lineage>
</organism>
<accession>W6YAT6</accession>
<reference evidence="1 2" key="1">
    <citation type="journal article" date="2013" name="PLoS Genet.">
        <title>Comparative genome structure, secondary metabolite, and effector coding capacity across Cochliobolus pathogens.</title>
        <authorList>
            <person name="Condon B.J."/>
            <person name="Leng Y."/>
            <person name="Wu D."/>
            <person name="Bushley K.E."/>
            <person name="Ohm R.A."/>
            <person name="Otillar R."/>
            <person name="Martin J."/>
            <person name="Schackwitz W."/>
            <person name="Grimwood J."/>
            <person name="MohdZainudin N."/>
            <person name="Xue C."/>
            <person name="Wang R."/>
            <person name="Manning V.A."/>
            <person name="Dhillon B."/>
            <person name="Tu Z.J."/>
            <person name="Steffenson B.J."/>
            <person name="Salamov A."/>
            <person name="Sun H."/>
            <person name="Lowry S."/>
            <person name="LaButti K."/>
            <person name="Han J."/>
            <person name="Copeland A."/>
            <person name="Lindquist E."/>
            <person name="Barry K."/>
            <person name="Schmutz J."/>
            <person name="Baker S.E."/>
            <person name="Ciuffetti L.M."/>
            <person name="Grigoriev I.V."/>
            <person name="Zhong S."/>
            <person name="Turgeon B.G."/>
        </authorList>
    </citation>
    <scope>NUCLEOTIDE SEQUENCE [LARGE SCALE GENOMIC DNA]</scope>
    <source>
        <strain evidence="1 2">26-R-13</strain>
    </source>
</reference>